<comment type="caution">
    <text evidence="1">The sequence shown here is derived from an EMBL/GenBank/DDBJ whole genome shotgun (WGS) entry which is preliminary data.</text>
</comment>
<name>A0ACB8DQ96_DERSI</name>
<keyword evidence="2" id="KW-1185">Reference proteome</keyword>
<evidence type="ECO:0000313" key="1">
    <source>
        <dbReference type="EMBL" id="KAH7974520.1"/>
    </source>
</evidence>
<dbReference type="Proteomes" id="UP000821865">
    <property type="component" value="Chromosome 10"/>
</dbReference>
<organism evidence="1 2">
    <name type="scientific">Dermacentor silvarum</name>
    <name type="common">Tick</name>
    <dbReference type="NCBI Taxonomy" id="543639"/>
    <lineage>
        <taxon>Eukaryota</taxon>
        <taxon>Metazoa</taxon>
        <taxon>Ecdysozoa</taxon>
        <taxon>Arthropoda</taxon>
        <taxon>Chelicerata</taxon>
        <taxon>Arachnida</taxon>
        <taxon>Acari</taxon>
        <taxon>Parasitiformes</taxon>
        <taxon>Ixodida</taxon>
        <taxon>Ixodoidea</taxon>
        <taxon>Ixodidae</taxon>
        <taxon>Rhipicephalinae</taxon>
        <taxon>Dermacentor</taxon>
    </lineage>
</organism>
<sequence>MRAASILLFWKLLLASPRKILLTLALPLTCCLLLLYGSLKADHEESLTWIIGEIIVCMLLGEAITVNVFTLELYPTVVRGIGFFVANFCGQLGATLGPLLTQLQAHGSPNAPSVFCFVVLLTATFLIRLLPETKHQKTPQTMQDILP</sequence>
<proteinExistence type="predicted"/>
<reference evidence="1" key="1">
    <citation type="submission" date="2020-05" db="EMBL/GenBank/DDBJ databases">
        <title>Large-scale comparative analyses of tick genomes elucidate their genetic diversity and vector capacities.</title>
        <authorList>
            <person name="Jia N."/>
            <person name="Wang J."/>
            <person name="Shi W."/>
            <person name="Du L."/>
            <person name="Sun Y."/>
            <person name="Zhan W."/>
            <person name="Jiang J."/>
            <person name="Wang Q."/>
            <person name="Zhang B."/>
            <person name="Ji P."/>
            <person name="Sakyi L.B."/>
            <person name="Cui X."/>
            <person name="Yuan T."/>
            <person name="Jiang B."/>
            <person name="Yang W."/>
            <person name="Lam T.T.-Y."/>
            <person name="Chang Q."/>
            <person name="Ding S."/>
            <person name="Wang X."/>
            <person name="Zhu J."/>
            <person name="Ruan X."/>
            <person name="Zhao L."/>
            <person name="Wei J."/>
            <person name="Que T."/>
            <person name="Du C."/>
            <person name="Cheng J."/>
            <person name="Dai P."/>
            <person name="Han X."/>
            <person name="Huang E."/>
            <person name="Gao Y."/>
            <person name="Liu J."/>
            <person name="Shao H."/>
            <person name="Ye R."/>
            <person name="Li L."/>
            <person name="Wei W."/>
            <person name="Wang X."/>
            <person name="Wang C."/>
            <person name="Yang T."/>
            <person name="Huo Q."/>
            <person name="Li W."/>
            <person name="Guo W."/>
            <person name="Chen H."/>
            <person name="Zhou L."/>
            <person name="Ni X."/>
            <person name="Tian J."/>
            <person name="Zhou Y."/>
            <person name="Sheng Y."/>
            <person name="Liu T."/>
            <person name="Pan Y."/>
            <person name="Xia L."/>
            <person name="Li J."/>
            <person name="Zhao F."/>
            <person name="Cao W."/>
        </authorList>
    </citation>
    <scope>NUCLEOTIDE SEQUENCE</scope>
    <source>
        <strain evidence="1">Dsil-2018</strain>
    </source>
</reference>
<gene>
    <name evidence="1" type="ORF">HPB49_016385</name>
</gene>
<evidence type="ECO:0000313" key="2">
    <source>
        <dbReference type="Proteomes" id="UP000821865"/>
    </source>
</evidence>
<accession>A0ACB8DQ96</accession>
<dbReference type="EMBL" id="CM023479">
    <property type="protein sequence ID" value="KAH7974520.1"/>
    <property type="molecule type" value="Genomic_DNA"/>
</dbReference>
<protein>
    <submittedName>
        <fullName evidence="1">Uncharacterized protein</fullName>
    </submittedName>
</protein>